<evidence type="ECO:0000313" key="6">
    <source>
        <dbReference type="Proteomes" id="UP000743370"/>
    </source>
</evidence>
<accession>A0A8T0K4Z0</accession>
<dbReference type="InterPro" id="IPR035999">
    <property type="entry name" value="Sec7_dom_sf"/>
</dbReference>
<dbReference type="InterPro" id="IPR000904">
    <property type="entry name" value="Sec7_dom"/>
</dbReference>
<dbReference type="SUPFAM" id="SSF48425">
    <property type="entry name" value="Sec7 domain"/>
    <property type="match status" value="1"/>
</dbReference>
<feature type="region of interest" description="Disordered" evidence="3">
    <location>
        <begin position="1"/>
        <end position="24"/>
    </location>
</feature>
<proteinExistence type="predicted"/>
<dbReference type="GO" id="GO:0016020">
    <property type="term" value="C:membrane"/>
    <property type="evidence" value="ECO:0007669"/>
    <property type="project" value="UniProtKB-SubCell"/>
</dbReference>
<dbReference type="GO" id="GO:0005829">
    <property type="term" value="C:cytosol"/>
    <property type="evidence" value="ECO:0007669"/>
    <property type="project" value="UniProtKB-SubCell"/>
</dbReference>
<dbReference type="EMBL" id="JABFOF010000006">
    <property type="protein sequence ID" value="KAG2394548.1"/>
    <property type="molecule type" value="Genomic_DNA"/>
</dbReference>
<evidence type="ECO:0000259" key="4">
    <source>
        <dbReference type="PROSITE" id="PS50190"/>
    </source>
</evidence>
<dbReference type="GO" id="GO:0005085">
    <property type="term" value="F:guanyl-nucleotide exchange factor activity"/>
    <property type="evidence" value="ECO:0007669"/>
    <property type="project" value="InterPro"/>
</dbReference>
<comment type="subcellular location">
    <subcellularLocation>
        <location evidence="2">Cytoplasm</location>
        <location evidence="2">Cytosol</location>
    </subcellularLocation>
    <subcellularLocation>
        <location evidence="1">Membrane</location>
        <topology evidence="1">Peripheral membrane protein</topology>
        <orientation evidence="1">Cytoplasmic side</orientation>
    </subcellularLocation>
</comment>
<protein>
    <submittedName>
        <fullName evidence="5">ARF guanine-nucleotide exchange factor GNOM Pattern formation protein</fullName>
    </submittedName>
</protein>
<dbReference type="PANTHER" id="PTHR10663">
    <property type="entry name" value="GUANYL-NUCLEOTIDE EXCHANGE FACTOR"/>
    <property type="match status" value="1"/>
</dbReference>
<evidence type="ECO:0000256" key="3">
    <source>
        <dbReference type="SAM" id="MobiDB-lite"/>
    </source>
</evidence>
<reference evidence="5 6" key="1">
    <citation type="submission" date="2020-05" db="EMBL/GenBank/DDBJ databases">
        <title>Vigna angularis (adzuki bean) Var. LongXiaoDou No. 4 denovo assembly.</title>
        <authorList>
            <person name="Xiang H."/>
        </authorList>
    </citation>
    <scope>NUCLEOTIDE SEQUENCE [LARGE SCALE GENOMIC DNA]</scope>
    <source>
        <tissue evidence="5">Leaf</tissue>
    </source>
</reference>
<feature type="domain" description="SEC7" evidence="4">
    <location>
        <begin position="33"/>
        <end position="131"/>
    </location>
</feature>
<sequence>MKKSRQKGWIKQDAKPAKRKRRSRGERLEFLQGAHLFPNKPDSQSVACFLRYTAELDKNSIDTALRVFLETFRLPGESQKIHRVLEQSPDILANKDVALLLSYSIILLNTDHHNVQIYHSIRKSEIRTTLEPGFGFLEMTPIAAKISAHYRLENLLDGLLVCICKFITILDPLSVEDSVLALEDDTKVRIATETVFTIANRYGDYIRTGWRSILDCILIFYKLGLLPPRLASDAADDTIQSTVIPCALLDALVANAYYEQITREVGCLVKATASHIRSQSGWWTITALLSITSRHLESSEAGFDALLFIMSDGAHLLPANYILCVDAKRQFCQVSCGTGSGKDVAGYWGDVV</sequence>
<gene>
    <name evidence="5" type="ORF">HKW66_Vig0180740</name>
</gene>
<comment type="caution">
    <text evidence="5">The sequence shown here is derived from an EMBL/GenBank/DDBJ whole genome shotgun (WGS) entry which is preliminary data.</text>
</comment>
<dbReference type="Pfam" id="PF01369">
    <property type="entry name" value="Sec7"/>
    <property type="match status" value="1"/>
</dbReference>
<dbReference type="PROSITE" id="PS50190">
    <property type="entry name" value="SEC7"/>
    <property type="match status" value="1"/>
</dbReference>
<name>A0A8T0K4Z0_PHAAN</name>
<dbReference type="AlphaFoldDB" id="A0A8T0K4Z0"/>
<dbReference type="GO" id="GO:0032012">
    <property type="term" value="P:regulation of ARF protein signal transduction"/>
    <property type="evidence" value="ECO:0007669"/>
    <property type="project" value="InterPro"/>
</dbReference>
<evidence type="ECO:0000256" key="1">
    <source>
        <dbReference type="ARBA" id="ARBA00004287"/>
    </source>
</evidence>
<evidence type="ECO:0000256" key="2">
    <source>
        <dbReference type="ARBA" id="ARBA00004514"/>
    </source>
</evidence>
<organism evidence="5 6">
    <name type="scientific">Phaseolus angularis</name>
    <name type="common">Azuki bean</name>
    <name type="synonym">Vigna angularis</name>
    <dbReference type="NCBI Taxonomy" id="3914"/>
    <lineage>
        <taxon>Eukaryota</taxon>
        <taxon>Viridiplantae</taxon>
        <taxon>Streptophyta</taxon>
        <taxon>Embryophyta</taxon>
        <taxon>Tracheophyta</taxon>
        <taxon>Spermatophyta</taxon>
        <taxon>Magnoliopsida</taxon>
        <taxon>eudicotyledons</taxon>
        <taxon>Gunneridae</taxon>
        <taxon>Pentapetalae</taxon>
        <taxon>rosids</taxon>
        <taxon>fabids</taxon>
        <taxon>Fabales</taxon>
        <taxon>Fabaceae</taxon>
        <taxon>Papilionoideae</taxon>
        <taxon>50 kb inversion clade</taxon>
        <taxon>NPAAA clade</taxon>
        <taxon>indigoferoid/millettioid clade</taxon>
        <taxon>Phaseoleae</taxon>
        <taxon>Vigna</taxon>
    </lineage>
</organism>
<dbReference type="SMART" id="SM00222">
    <property type="entry name" value="Sec7"/>
    <property type="match status" value="1"/>
</dbReference>
<dbReference type="PANTHER" id="PTHR10663:SF403">
    <property type="entry name" value="PATTERN FORMATION PROTEIN GNOM PROTEIN"/>
    <property type="match status" value="1"/>
</dbReference>
<evidence type="ECO:0000313" key="5">
    <source>
        <dbReference type="EMBL" id="KAG2394548.1"/>
    </source>
</evidence>
<dbReference type="InterPro" id="IPR023394">
    <property type="entry name" value="Sec7_C_sf"/>
</dbReference>
<dbReference type="Proteomes" id="UP000743370">
    <property type="component" value="Unassembled WGS sequence"/>
</dbReference>
<dbReference type="Gene3D" id="1.10.1000.11">
    <property type="entry name" value="Arf Nucleotide-binding Site Opener,domain 2"/>
    <property type="match status" value="1"/>
</dbReference>